<sequence>MQFNIFQYLRAIVTSIRGESSSVSMSGEGYVPRGPQTNTSAGTGKPGSGPIKQPDGTKTGGQTNTSAGSTRRAA</sequence>
<proteinExistence type="predicted"/>
<evidence type="ECO:0000256" key="1">
    <source>
        <dbReference type="SAM" id="MobiDB-lite"/>
    </source>
</evidence>
<accession>A0AA39JH66</accession>
<organism evidence="2 3">
    <name type="scientific">Armillaria borealis</name>
    <dbReference type="NCBI Taxonomy" id="47425"/>
    <lineage>
        <taxon>Eukaryota</taxon>
        <taxon>Fungi</taxon>
        <taxon>Dikarya</taxon>
        <taxon>Basidiomycota</taxon>
        <taxon>Agaricomycotina</taxon>
        <taxon>Agaricomycetes</taxon>
        <taxon>Agaricomycetidae</taxon>
        <taxon>Agaricales</taxon>
        <taxon>Marasmiineae</taxon>
        <taxon>Physalacriaceae</taxon>
        <taxon>Armillaria</taxon>
    </lineage>
</organism>
<evidence type="ECO:0000313" key="2">
    <source>
        <dbReference type="EMBL" id="KAK0442568.1"/>
    </source>
</evidence>
<reference evidence="2" key="1">
    <citation type="submission" date="2023-06" db="EMBL/GenBank/DDBJ databases">
        <authorList>
            <consortium name="Lawrence Berkeley National Laboratory"/>
            <person name="Ahrendt S."/>
            <person name="Sahu N."/>
            <person name="Indic B."/>
            <person name="Wong-Bajracharya J."/>
            <person name="Merenyi Z."/>
            <person name="Ke H.-M."/>
            <person name="Monk M."/>
            <person name="Kocsube S."/>
            <person name="Drula E."/>
            <person name="Lipzen A."/>
            <person name="Balint B."/>
            <person name="Henrissat B."/>
            <person name="Andreopoulos B."/>
            <person name="Martin F.M."/>
            <person name="Harder C.B."/>
            <person name="Rigling D."/>
            <person name="Ford K.L."/>
            <person name="Foster G.D."/>
            <person name="Pangilinan J."/>
            <person name="Papanicolaou A."/>
            <person name="Barry K."/>
            <person name="LaButti K."/>
            <person name="Viragh M."/>
            <person name="Koriabine M."/>
            <person name="Yan M."/>
            <person name="Riley R."/>
            <person name="Champramary S."/>
            <person name="Plett K.L."/>
            <person name="Tsai I.J."/>
            <person name="Slot J."/>
            <person name="Sipos G."/>
            <person name="Plett J."/>
            <person name="Nagy L.G."/>
            <person name="Grigoriev I.V."/>
        </authorList>
    </citation>
    <scope>NUCLEOTIDE SEQUENCE</scope>
    <source>
        <strain evidence="2">FPL87.14</strain>
    </source>
</reference>
<protein>
    <submittedName>
        <fullName evidence="2">Uncharacterized protein</fullName>
    </submittedName>
</protein>
<gene>
    <name evidence="2" type="ORF">EV421DRAFT_1903995</name>
</gene>
<feature type="compositionally biased region" description="Polar residues" evidence="1">
    <location>
        <begin position="60"/>
        <end position="74"/>
    </location>
</feature>
<feature type="region of interest" description="Disordered" evidence="1">
    <location>
        <begin position="18"/>
        <end position="74"/>
    </location>
</feature>
<name>A0AA39JH66_9AGAR</name>
<evidence type="ECO:0000313" key="3">
    <source>
        <dbReference type="Proteomes" id="UP001175226"/>
    </source>
</evidence>
<keyword evidence="3" id="KW-1185">Reference proteome</keyword>
<comment type="caution">
    <text evidence="2">The sequence shown here is derived from an EMBL/GenBank/DDBJ whole genome shotgun (WGS) entry which is preliminary data.</text>
</comment>
<feature type="compositionally biased region" description="Low complexity" evidence="1">
    <location>
        <begin position="18"/>
        <end position="29"/>
    </location>
</feature>
<dbReference type="EMBL" id="JAUEPT010000025">
    <property type="protein sequence ID" value="KAK0442568.1"/>
    <property type="molecule type" value="Genomic_DNA"/>
</dbReference>
<dbReference type="Proteomes" id="UP001175226">
    <property type="component" value="Unassembled WGS sequence"/>
</dbReference>
<dbReference type="AlphaFoldDB" id="A0AA39JH66"/>